<dbReference type="eggNOG" id="arCOG00863">
    <property type="taxonomic scope" value="Archaea"/>
</dbReference>
<keyword evidence="3 7" id="KW-0808">Transferase</keyword>
<dbReference type="FunFam" id="3.40.1160.10:FF:000007">
    <property type="entry name" value="Carbamate kinase"/>
    <property type="match status" value="1"/>
</dbReference>
<keyword evidence="4" id="KW-0547">Nucleotide-binding</keyword>
<feature type="domain" description="Aspartate/glutamate/uridylate kinase" evidence="8">
    <location>
        <begin position="9"/>
        <end position="284"/>
    </location>
</feature>
<dbReference type="HOGENOM" id="CLU_076278_0_0_2"/>
<dbReference type="GO" id="GO:0019546">
    <property type="term" value="P:L-arginine deiminase pathway"/>
    <property type="evidence" value="ECO:0007669"/>
    <property type="project" value="TreeGrafter"/>
</dbReference>
<evidence type="ECO:0000256" key="2">
    <source>
        <dbReference type="ARBA" id="ARBA00020752"/>
    </source>
</evidence>
<keyword evidence="5 7" id="KW-0418">Kinase</keyword>
<dbReference type="PRINTS" id="PR01469">
    <property type="entry name" value="CARBMTKINASE"/>
</dbReference>
<keyword evidence="6" id="KW-0067">ATP-binding</keyword>
<accession>G7VFM0</accession>
<dbReference type="Gene3D" id="3.40.1160.10">
    <property type="entry name" value="Acetylglutamate kinase-like"/>
    <property type="match status" value="1"/>
</dbReference>
<evidence type="ECO:0000256" key="5">
    <source>
        <dbReference type="ARBA" id="ARBA00022777"/>
    </source>
</evidence>
<dbReference type="KEGG" id="pyr:P186_2850"/>
<dbReference type="GO" id="GO:0005829">
    <property type="term" value="C:cytosol"/>
    <property type="evidence" value="ECO:0007669"/>
    <property type="project" value="TreeGrafter"/>
</dbReference>
<evidence type="ECO:0000256" key="3">
    <source>
        <dbReference type="ARBA" id="ARBA00022679"/>
    </source>
</evidence>
<dbReference type="SUPFAM" id="SSF53633">
    <property type="entry name" value="Carbamate kinase-like"/>
    <property type="match status" value="1"/>
</dbReference>
<dbReference type="AlphaFoldDB" id="G7VFM0"/>
<evidence type="ECO:0000256" key="6">
    <source>
        <dbReference type="ARBA" id="ARBA00022840"/>
    </source>
</evidence>
<evidence type="ECO:0000313" key="9">
    <source>
        <dbReference type="EMBL" id="AET34226.1"/>
    </source>
</evidence>
<dbReference type="GO" id="GO:0008804">
    <property type="term" value="F:carbamate kinase activity"/>
    <property type="evidence" value="ECO:0007669"/>
    <property type="project" value="InterPro"/>
</dbReference>
<evidence type="ECO:0000313" key="10">
    <source>
        <dbReference type="Proteomes" id="UP000005867"/>
    </source>
</evidence>
<dbReference type="BioCyc" id="PSP1104324:GJSN-2788-MONOMER"/>
<evidence type="ECO:0000256" key="1">
    <source>
        <dbReference type="ARBA" id="ARBA00011066"/>
    </source>
</evidence>
<dbReference type="CDD" id="cd04235">
    <property type="entry name" value="AAK_CK"/>
    <property type="match status" value="1"/>
</dbReference>
<gene>
    <name evidence="9" type="ORF">P186_2850</name>
</gene>
<proteinExistence type="inferred from homology"/>
<dbReference type="GO" id="GO:0005524">
    <property type="term" value="F:ATP binding"/>
    <property type="evidence" value="ECO:0007669"/>
    <property type="project" value="UniProtKB-KW"/>
</dbReference>
<dbReference type="PANTHER" id="PTHR30409:SF1">
    <property type="entry name" value="CARBAMATE KINASE-RELATED"/>
    <property type="match status" value="1"/>
</dbReference>
<dbReference type="Proteomes" id="UP000005867">
    <property type="component" value="Chromosome"/>
</dbReference>
<dbReference type="InterPro" id="IPR001048">
    <property type="entry name" value="Asp/Glu/Uridylate_kinase"/>
</dbReference>
<evidence type="ECO:0000256" key="7">
    <source>
        <dbReference type="PIRNR" id="PIRNR000723"/>
    </source>
</evidence>
<dbReference type="EMBL" id="CP003098">
    <property type="protein sequence ID" value="AET34226.1"/>
    <property type="molecule type" value="Genomic_DNA"/>
</dbReference>
<dbReference type="STRING" id="1104324.P186_2850"/>
<reference evidence="9 10" key="1">
    <citation type="journal article" date="2012" name="J. Bacteriol.">
        <title>Complete genome sequence of strain 1860, a crenarchaeon of the genus pyrobaculum able to grow with various electron acceptors.</title>
        <authorList>
            <person name="Mardanov A.V."/>
            <person name="Gumerov V.M."/>
            <person name="Slobodkina G.B."/>
            <person name="Beletsky A.V."/>
            <person name="Bonch-Osmolovskaya E.A."/>
            <person name="Ravin N.V."/>
            <person name="Skryabin K.G."/>
        </authorList>
    </citation>
    <scope>NUCLEOTIDE SEQUENCE [LARGE SCALE GENOMIC DNA]</scope>
    <source>
        <strain evidence="9 10">1860</strain>
    </source>
</reference>
<sequence>MYLDKGVKAVVALGGNAFNKPGEPINQDTHLKNVDTAARIISRMVDEGYRVVVTHGNGPQVGFLAELQRDKPAFMLDALNAATQGLLGYLLVSAIDRYLGTGRSVAVVTRVEVDCGDPAFKNPTKYIGPLYHEREAEELSKRYGWHFRQDPRGGWRRVVPSPTPRRIIELEAVRRLSDAGYVVVAAGGGGVPTCNGQGVEGVVDKDLAAALLATELGADLLLILTDVDGVYINYRKPNQRRLGIVHVDELERYYAEGHFPPGSMGPKVLAAIEFIKRGGRRAAIGALEEGYEVFRGLRGTQVVL</sequence>
<keyword evidence="10" id="KW-1185">Reference proteome</keyword>
<dbReference type="NCBIfam" id="NF009007">
    <property type="entry name" value="PRK12352.1"/>
    <property type="match status" value="1"/>
</dbReference>
<dbReference type="Pfam" id="PF00696">
    <property type="entry name" value="AA_kinase"/>
    <property type="match status" value="1"/>
</dbReference>
<dbReference type="InterPro" id="IPR036393">
    <property type="entry name" value="AceGlu_kinase-like_sf"/>
</dbReference>
<evidence type="ECO:0000256" key="4">
    <source>
        <dbReference type="ARBA" id="ARBA00022741"/>
    </source>
</evidence>
<evidence type="ECO:0000259" key="8">
    <source>
        <dbReference type="Pfam" id="PF00696"/>
    </source>
</evidence>
<dbReference type="PANTHER" id="PTHR30409">
    <property type="entry name" value="CARBAMATE KINASE"/>
    <property type="match status" value="1"/>
</dbReference>
<comment type="similarity">
    <text evidence="1 7">Belongs to the carbamate kinase family.</text>
</comment>
<dbReference type="PROSITE" id="PS01128">
    <property type="entry name" value="SHIKIMATE_KINASE"/>
    <property type="match status" value="1"/>
</dbReference>
<dbReference type="PIRSF" id="PIRSF000723">
    <property type="entry name" value="Carbamate_kin"/>
    <property type="match status" value="1"/>
</dbReference>
<name>G7VFM0_9CREN</name>
<dbReference type="InterPro" id="IPR023000">
    <property type="entry name" value="Shikimate_kinase_CS"/>
</dbReference>
<protein>
    <recommendedName>
        <fullName evidence="2 7">Carbamate kinase</fullName>
    </recommendedName>
</protein>
<dbReference type="InterPro" id="IPR003964">
    <property type="entry name" value="Carb_kinase"/>
</dbReference>
<organism evidence="9 10">
    <name type="scientific">Pyrobaculum ferrireducens</name>
    <dbReference type="NCBI Taxonomy" id="1104324"/>
    <lineage>
        <taxon>Archaea</taxon>
        <taxon>Thermoproteota</taxon>
        <taxon>Thermoprotei</taxon>
        <taxon>Thermoproteales</taxon>
        <taxon>Thermoproteaceae</taxon>
        <taxon>Pyrobaculum</taxon>
    </lineage>
</organism>